<sequence>MPVVTELIFASNPLFQPTGFMYMSVPYSCMEEVYVVARWDVGYKFCIRIVVSDGSLLLQRNIFKYRNILKRSTRPEVILKELK</sequence>
<evidence type="ECO:0000313" key="2">
    <source>
        <dbReference type="EMBL" id="GFG30220.1"/>
    </source>
</evidence>
<feature type="domain" description="C-Maf-inducing protein PH" evidence="1">
    <location>
        <begin position="16"/>
        <end position="68"/>
    </location>
</feature>
<dbReference type="AlphaFoldDB" id="A0A6L2PFG9"/>
<protein>
    <recommendedName>
        <fullName evidence="1">C-Maf-inducing protein PH domain-containing protein</fullName>
    </recommendedName>
</protein>
<dbReference type="Proteomes" id="UP000502823">
    <property type="component" value="Unassembled WGS sequence"/>
</dbReference>
<organism evidence="2 3">
    <name type="scientific">Coptotermes formosanus</name>
    <name type="common">Formosan subterranean termite</name>
    <dbReference type="NCBI Taxonomy" id="36987"/>
    <lineage>
        <taxon>Eukaryota</taxon>
        <taxon>Metazoa</taxon>
        <taxon>Ecdysozoa</taxon>
        <taxon>Arthropoda</taxon>
        <taxon>Hexapoda</taxon>
        <taxon>Insecta</taxon>
        <taxon>Pterygota</taxon>
        <taxon>Neoptera</taxon>
        <taxon>Polyneoptera</taxon>
        <taxon>Dictyoptera</taxon>
        <taxon>Blattodea</taxon>
        <taxon>Blattoidea</taxon>
        <taxon>Termitoidae</taxon>
        <taxon>Rhinotermitidae</taxon>
        <taxon>Coptotermes</taxon>
    </lineage>
</organism>
<accession>A0A6L2PFG9</accession>
<proteinExistence type="predicted"/>
<reference evidence="3" key="1">
    <citation type="submission" date="2020-01" db="EMBL/GenBank/DDBJ databases">
        <title>Draft genome sequence of the Termite Coptotermes fromosanus.</title>
        <authorList>
            <person name="Itakura S."/>
            <person name="Yosikawa Y."/>
            <person name="Umezawa K."/>
        </authorList>
    </citation>
    <scope>NUCLEOTIDE SEQUENCE [LARGE SCALE GENOMIC DNA]</scope>
</reference>
<dbReference type="InParanoid" id="A0A6L2PFG9"/>
<evidence type="ECO:0000259" key="1">
    <source>
        <dbReference type="Pfam" id="PF23066"/>
    </source>
</evidence>
<keyword evidence="3" id="KW-1185">Reference proteome</keyword>
<dbReference type="EMBL" id="BLKM01010448">
    <property type="protein sequence ID" value="GFG30220.1"/>
    <property type="molecule type" value="Genomic_DNA"/>
</dbReference>
<feature type="non-terminal residue" evidence="2">
    <location>
        <position position="83"/>
    </location>
</feature>
<evidence type="ECO:0000313" key="3">
    <source>
        <dbReference type="Proteomes" id="UP000502823"/>
    </source>
</evidence>
<name>A0A6L2PFG9_COPFO</name>
<dbReference type="InterPro" id="IPR056429">
    <property type="entry name" value="PH_CMIP"/>
</dbReference>
<comment type="caution">
    <text evidence="2">The sequence shown here is derived from an EMBL/GenBank/DDBJ whole genome shotgun (WGS) entry which is preliminary data.</text>
</comment>
<dbReference type="OrthoDB" id="10056090at2759"/>
<dbReference type="Pfam" id="PF23066">
    <property type="entry name" value="PH_21"/>
    <property type="match status" value="1"/>
</dbReference>
<gene>
    <name evidence="2" type="ORF">Cfor_11140</name>
</gene>